<evidence type="ECO:0000256" key="3">
    <source>
        <dbReference type="SAM" id="MobiDB-lite"/>
    </source>
</evidence>
<dbReference type="GO" id="GO:0005524">
    <property type="term" value="F:ATP binding"/>
    <property type="evidence" value="ECO:0007669"/>
    <property type="project" value="UniProtKB-KW"/>
</dbReference>
<dbReference type="Gene3D" id="1.10.510.10">
    <property type="entry name" value="Transferase(Phosphotransferase) domain 1"/>
    <property type="match status" value="1"/>
</dbReference>
<feature type="region of interest" description="Disordered" evidence="3">
    <location>
        <begin position="1"/>
        <end position="24"/>
    </location>
</feature>
<evidence type="ECO:0000256" key="2">
    <source>
        <dbReference type="ARBA" id="ARBA00022840"/>
    </source>
</evidence>
<dbReference type="EMBL" id="NMUH01002839">
    <property type="protein sequence ID" value="MQM02337.1"/>
    <property type="molecule type" value="Genomic_DNA"/>
</dbReference>
<keyword evidence="2" id="KW-0067">ATP-binding</keyword>
<feature type="compositionally biased region" description="Low complexity" evidence="3">
    <location>
        <begin position="288"/>
        <end position="305"/>
    </location>
</feature>
<evidence type="ECO:0000313" key="6">
    <source>
        <dbReference type="Proteomes" id="UP000652761"/>
    </source>
</evidence>
<feature type="domain" description="Protein kinase" evidence="4">
    <location>
        <begin position="106"/>
        <end position="409"/>
    </location>
</feature>
<sequence length="525" mass="57049">MLSVDEWEMLTNGSSHRQLPTWGTKDSSKMTVAILNGRQEKVAKGSDDLFAQKSPTAADRTLINLPPTPTHPTRPIPPSPPSTCSNPGAPATIFRYERLHGATDEFSPSNVLGEGGHGSMYRGTLSDGRTIAIKRLYESSCRRAELFWNEVDILGSLRHPNLLTLYRCTTRHSRELLLVYEFIPNGTIADHLHEHHTAEGALAWPLHLPIAMKTTTALAHLHAVQPPILMAMDSQTPTMRCHCNPPPTRPFSTATAVPSALAPHRHVLCSSSWQRVASGALSTEAPRSRGSSSRGRALSGSTSRRVWVPGEAGSAAQPHAGRASGAVCCRPRQSSSDAAPHYALSLQAPTGASFPHARAPGDRAQTNREQELHWRSPISILAPNSNSLKITYFRRGKTDHRLQNQHRSLDRLTSKVAVEVVAHVPSGIGAAVPIVDPDEGPERTRLDLALVLQHLVRLHHRHGELPEGVPPDVSVPQEPIPAFPPPTAAAVTAAFFSIARTHGTPAQRQQFHQGRSEHPTSLNDV</sequence>
<dbReference type="AlphaFoldDB" id="A0A843W4S6"/>
<protein>
    <recommendedName>
        <fullName evidence="4">Protein kinase domain-containing protein</fullName>
    </recommendedName>
</protein>
<dbReference type="GO" id="GO:0004672">
    <property type="term" value="F:protein kinase activity"/>
    <property type="evidence" value="ECO:0007669"/>
    <property type="project" value="InterPro"/>
</dbReference>
<proteinExistence type="predicted"/>
<accession>A0A843W4S6</accession>
<dbReference type="OrthoDB" id="4062651at2759"/>
<feature type="compositionally biased region" description="Pro residues" evidence="3">
    <location>
        <begin position="66"/>
        <end position="81"/>
    </location>
</feature>
<dbReference type="InterPro" id="IPR001245">
    <property type="entry name" value="Ser-Thr/Tyr_kinase_cat_dom"/>
</dbReference>
<dbReference type="InterPro" id="IPR011009">
    <property type="entry name" value="Kinase-like_dom_sf"/>
</dbReference>
<reference evidence="5" key="1">
    <citation type="submission" date="2017-07" db="EMBL/GenBank/DDBJ databases">
        <title>Taro Niue Genome Assembly and Annotation.</title>
        <authorList>
            <person name="Atibalentja N."/>
            <person name="Keating K."/>
            <person name="Fields C.J."/>
        </authorList>
    </citation>
    <scope>NUCLEOTIDE SEQUENCE</scope>
    <source>
        <strain evidence="5">Niue_2</strain>
        <tissue evidence="5">Leaf</tissue>
    </source>
</reference>
<feature type="region of interest" description="Disordered" evidence="3">
    <location>
        <begin position="281"/>
        <end position="332"/>
    </location>
</feature>
<organism evidence="5 6">
    <name type="scientific">Colocasia esculenta</name>
    <name type="common">Wild taro</name>
    <name type="synonym">Arum esculentum</name>
    <dbReference type="NCBI Taxonomy" id="4460"/>
    <lineage>
        <taxon>Eukaryota</taxon>
        <taxon>Viridiplantae</taxon>
        <taxon>Streptophyta</taxon>
        <taxon>Embryophyta</taxon>
        <taxon>Tracheophyta</taxon>
        <taxon>Spermatophyta</taxon>
        <taxon>Magnoliopsida</taxon>
        <taxon>Liliopsida</taxon>
        <taxon>Araceae</taxon>
        <taxon>Aroideae</taxon>
        <taxon>Colocasieae</taxon>
        <taxon>Colocasia</taxon>
    </lineage>
</organism>
<keyword evidence="6" id="KW-1185">Reference proteome</keyword>
<comment type="caution">
    <text evidence="5">The sequence shown here is derived from an EMBL/GenBank/DDBJ whole genome shotgun (WGS) entry which is preliminary data.</text>
</comment>
<name>A0A843W4S6_COLES</name>
<feature type="compositionally biased region" description="Polar residues" evidence="3">
    <location>
        <begin position="504"/>
        <end position="525"/>
    </location>
</feature>
<evidence type="ECO:0000256" key="1">
    <source>
        <dbReference type="ARBA" id="ARBA00022741"/>
    </source>
</evidence>
<dbReference type="Pfam" id="PF07714">
    <property type="entry name" value="PK_Tyr_Ser-Thr"/>
    <property type="match status" value="1"/>
</dbReference>
<feature type="region of interest" description="Disordered" evidence="3">
    <location>
        <begin position="60"/>
        <end position="85"/>
    </location>
</feature>
<feature type="region of interest" description="Disordered" evidence="3">
    <location>
        <begin position="503"/>
        <end position="525"/>
    </location>
</feature>
<dbReference type="PROSITE" id="PS50011">
    <property type="entry name" value="PROTEIN_KINASE_DOM"/>
    <property type="match status" value="1"/>
</dbReference>
<gene>
    <name evidence="5" type="ORF">Taro_035103</name>
</gene>
<evidence type="ECO:0000313" key="5">
    <source>
        <dbReference type="EMBL" id="MQM02337.1"/>
    </source>
</evidence>
<dbReference type="SUPFAM" id="SSF56112">
    <property type="entry name" value="Protein kinase-like (PK-like)"/>
    <property type="match status" value="1"/>
</dbReference>
<dbReference type="Proteomes" id="UP000652761">
    <property type="component" value="Unassembled WGS sequence"/>
</dbReference>
<keyword evidence="1" id="KW-0547">Nucleotide-binding</keyword>
<dbReference type="PANTHER" id="PTHR46008">
    <property type="entry name" value="LEAF RUST 10 DISEASE-RESISTANCE LOCUS RECEPTOR-LIKE PROTEIN KINASE-LIKE 1.4"/>
    <property type="match status" value="1"/>
</dbReference>
<dbReference type="InterPro" id="IPR000719">
    <property type="entry name" value="Prot_kinase_dom"/>
</dbReference>
<dbReference type="PANTHER" id="PTHR46008:SF2">
    <property type="entry name" value="LEAF RUST 10 DISEASE-RESISTANCE LOCUS RECEPTOR-LIKE PROTEIN KINASE-LIKE 1.4"/>
    <property type="match status" value="1"/>
</dbReference>
<evidence type="ECO:0000259" key="4">
    <source>
        <dbReference type="PROSITE" id="PS50011"/>
    </source>
</evidence>